<dbReference type="EMBL" id="GGEC01036118">
    <property type="protein sequence ID" value="MBX16602.1"/>
    <property type="molecule type" value="Transcribed_RNA"/>
</dbReference>
<feature type="region of interest" description="Disordered" evidence="1">
    <location>
        <begin position="27"/>
        <end position="47"/>
    </location>
</feature>
<accession>A0A2P2LF53</accession>
<evidence type="ECO:0000313" key="2">
    <source>
        <dbReference type="EMBL" id="MBX16602.1"/>
    </source>
</evidence>
<reference evidence="2" key="1">
    <citation type="submission" date="2018-02" db="EMBL/GenBank/DDBJ databases">
        <title>Rhizophora mucronata_Transcriptome.</title>
        <authorList>
            <person name="Meera S.P."/>
            <person name="Sreeshan A."/>
            <person name="Augustine A."/>
        </authorList>
    </citation>
    <scope>NUCLEOTIDE SEQUENCE</scope>
    <source>
        <tissue evidence="2">Leaf</tissue>
    </source>
</reference>
<dbReference type="AlphaFoldDB" id="A0A2P2LF53"/>
<name>A0A2P2LF53_RHIMU</name>
<proteinExistence type="predicted"/>
<protein>
    <submittedName>
        <fullName evidence="2">Uncharacterized protein</fullName>
    </submittedName>
</protein>
<sequence length="47" mass="5783">MEFETSLFQLEMIFYKDQRLCNQSASQWEPTPKHYNDTRIKNKNSKR</sequence>
<organism evidence="2">
    <name type="scientific">Rhizophora mucronata</name>
    <name type="common">Asiatic mangrove</name>
    <dbReference type="NCBI Taxonomy" id="61149"/>
    <lineage>
        <taxon>Eukaryota</taxon>
        <taxon>Viridiplantae</taxon>
        <taxon>Streptophyta</taxon>
        <taxon>Embryophyta</taxon>
        <taxon>Tracheophyta</taxon>
        <taxon>Spermatophyta</taxon>
        <taxon>Magnoliopsida</taxon>
        <taxon>eudicotyledons</taxon>
        <taxon>Gunneridae</taxon>
        <taxon>Pentapetalae</taxon>
        <taxon>rosids</taxon>
        <taxon>fabids</taxon>
        <taxon>Malpighiales</taxon>
        <taxon>Rhizophoraceae</taxon>
        <taxon>Rhizophora</taxon>
    </lineage>
</organism>
<evidence type="ECO:0000256" key="1">
    <source>
        <dbReference type="SAM" id="MobiDB-lite"/>
    </source>
</evidence>
<feature type="compositionally biased region" description="Basic and acidic residues" evidence="1">
    <location>
        <begin position="31"/>
        <end position="40"/>
    </location>
</feature>